<sequence>MDYIVWQTRKTVNCKAFHTNYEQLDFDKYALSLTTTKTSDKTIPIKKQQAFYPKKIPRDLFIQDSGNDLMKAWRGKEKRVLNKRKKREKKQRKKRKLSCYQDCIRFSANFRPNLCLVLFSRANRDWNMLESPILSYSRFSRPLIRHT</sequence>
<name>A0AAV4QTX4_CAEEX</name>
<evidence type="ECO:0000313" key="2">
    <source>
        <dbReference type="Proteomes" id="UP001054945"/>
    </source>
</evidence>
<gene>
    <name evidence="1" type="ORF">CEXT_481631</name>
</gene>
<organism evidence="1 2">
    <name type="scientific">Caerostris extrusa</name>
    <name type="common">Bark spider</name>
    <name type="synonym">Caerostris bankana</name>
    <dbReference type="NCBI Taxonomy" id="172846"/>
    <lineage>
        <taxon>Eukaryota</taxon>
        <taxon>Metazoa</taxon>
        <taxon>Ecdysozoa</taxon>
        <taxon>Arthropoda</taxon>
        <taxon>Chelicerata</taxon>
        <taxon>Arachnida</taxon>
        <taxon>Araneae</taxon>
        <taxon>Araneomorphae</taxon>
        <taxon>Entelegynae</taxon>
        <taxon>Araneoidea</taxon>
        <taxon>Araneidae</taxon>
        <taxon>Caerostris</taxon>
    </lineage>
</organism>
<dbReference type="Proteomes" id="UP001054945">
    <property type="component" value="Unassembled WGS sequence"/>
</dbReference>
<reference evidence="1 2" key="1">
    <citation type="submission" date="2021-06" db="EMBL/GenBank/DDBJ databases">
        <title>Caerostris extrusa draft genome.</title>
        <authorList>
            <person name="Kono N."/>
            <person name="Arakawa K."/>
        </authorList>
    </citation>
    <scope>NUCLEOTIDE SEQUENCE [LARGE SCALE GENOMIC DNA]</scope>
</reference>
<dbReference type="AlphaFoldDB" id="A0AAV4QTX4"/>
<accession>A0AAV4QTX4</accession>
<comment type="caution">
    <text evidence="1">The sequence shown here is derived from an EMBL/GenBank/DDBJ whole genome shotgun (WGS) entry which is preliminary data.</text>
</comment>
<proteinExistence type="predicted"/>
<keyword evidence="2" id="KW-1185">Reference proteome</keyword>
<dbReference type="EMBL" id="BPLR01006696">
    <property type="protein sequence ID" value="GIY11781.1"/>
    <property type="molecule type" value="Genomic_DNA"/>
</dbReference>
<evidence type="ECO:0000313" key="1">
    <source>
        <dbReference type="EMBL" id="GIY11781.1"/>
    </source>
</evidence>
<protein>
    <submittedName>
        <fullName evidence="1">Uncharacterized protein</fullName>
    </submittedName>
</protein>